<dbReference type="InterPro" id="IPR003414">
    <property type="entry name" value="PP_kinase"/>
</dbReference>
<dbReference type="EC" id="2.7.4.1" evidence="1"/>
<keyword evidence="2" id="KW-0597">Phosphoprotein</keyword>
<evidence type="ECO:0000256" key="4">
    <source>
        <dbReference type="ARBA" id="ARBA00022741"/>
    </source>
</evidence>
<dbReference type="GO" id="GO:0005524">
    <property type="term" value="F:ATP binding"/>
    <property type="evidence" value="ECO:0007669"/>
    <property type="project" value="UniProtKB-KW"/>
</dbReference>
<sequence>MEQFDRQEYFSNRELSWLLFNERVLEEARDKDNPLLERVKFLSITASNLDEFFMVRVASLIDMVNVGYDKPDPSGMKPDQQLAAISTAAHHMIAQQYTTYNRMLKKLLDEKNIHILDIDELSQKQLDFIDHYFNREVYPVLTPMAVDSSRPFPLILNKSINIAAFIHKRNSQIQHREFVTVQVPNVLPRVVKLPGQEGHTSFILLETLFADIYISCLSALMLLNRRVTELFVIWIWKLMRRIQKICLRKLRSSSVCVNAAM</sequence>
<accession>A0A4Y1ZIT8</accession>
<keyword evidence="6" id="KW-0067">ATP-binding</keyword>
<feature type="domain" description="Polyphosphate kinase N-terminal" evidence="8">
    <location>
        <begin position="10"/>
        <end position="116"/>
    </location>
</feature>
<evidence type="ECO:0000259" key="7">
    <source>
        <dbReference type="Pfam" id="PF02503"/>
    </source>
</evidence>
<feature type="domain" description="Polyphosphate kinase middle" evidence="7">
    <location>
        <begin position="125"/>
        <end position="208"/>
    </location>
</feature>
<gene>
    <name evidence="9" type="ORF">NBRC111894_4493</name>
</gene>
<dbReference type="Pfam" id="PF02503">
    <property type="entry name" value="PP_kinase"/>
    <property type="match status" value="1"/>
</dbReference>
<dbReference type="EMBL" id="BEXB01000071">
    <property type="protein sequence ID" value="GAY78939.1"/>
    <property type="molecule type" value="Genomic_DNA"/>
</dbReference>
<keyword evidence="4" id="KW-0547">Nucleotide-binding</keyword>
<evidence type="ECO:0000256" key="6">
    <source>
        <dbReference type="ARBA" id="ARBA00022840"/>
    </source>
</evidence>
<proteinExistence type="predicted"/>
<dbReference type="SUPFAM" id="SSF140356">
    <property type="entry name" value="PPK N-terminal domain-like"/>
    <property type="match status" value="1"/>
</dbReference>
<dbReference type="InterPro" id="IPR025198">
    <property type="entry name" value="PPK_N_dom"/>
</dbReference>
<name>A0A4Y1ZIT8_9BACL</name>
<keyword evidence="5 9" id="KW-0418">Kinase</keyword>
<dbReference type="GO" id="GO:0008976">
    <property type="term" value="F:polyphosphate kinase activity"/>
    <property type="evidence" value="ECO:0007669"/>
    <property type="project" value="UniProtKB-EC"/>
</dbReference>
<evidence type="ECO:0000256" key="3">
    <source>
        <dbReference type="ARBA" id="ARBA00022679"/>
    </source>
</evidence>
<dbReference type="GO" id="GO:0009358">
    <property type="term" value="C:polyphosphate kinase complex"/>
    <property type="evidence" value="ECO:0007669"/>
    <property type="project" value="InterPro"/>
</dbReference>
<dbReference type="PANTHER" id="PTHR30218">
    <property type="entry name" value="POLYPHOSPHATE KINASE"/>
    <property type="match status" value="1"/>
</dbReference>
<evidence type="ECO:0000259" key="8">
    <source>
        <dbReference type="Pfam" id="PF13089"/>
    </source>
</evidence>
<dbReference type="InterPro" id="IPR024953">
    <property type="entry name" value="PP_kinase_middle"/>
</dbReference>
<dbReference type="InterPro" id="IPR036830">
    <property type="entry name" value="PP_kinase_middle_dom_sf"/>
</dbReference>
<comment type="caution">
    <text evidence="9">The sequence shown here is derived from an EMBL/GenBank/DDBJ whole genome shotgun (WGS) entry which is preliminary data.</text>
</comment>
<evidence type="ECO:0000313" key="9">
    <source>
        <dbReference type="EMBL" id="GAY78939.1"/>
    </source>
</evidence>
<dbReference type="SUPFAM" id="SSF143724">
    <property type="entry name" value="PHP14-like"/>
    <property type="match status" value="1"/>
</dbReference>
<dbReference type="Gene3D" id="1.20.58.310">
    <property type="entry name" value="Polyphosphate kinase N-terminal domain"/>
    <property type="match status" value="1"/>
</dbReference>
<reference evidence="9 10" key="1">
    <citation type="submission" date="2017-11" db="EMBL/GenBank/DDBJ databases">
        <title>Draft Genome Sequence of Sporolactobacillus inulinus NBRC 111894 Isolated from Koso, a Japanese Sugar-Vegetable Fermented Beverage.</title>
        <authorList>
            <person name="Chiou T.Y."/>
            <person name="Oshima K."/>
            <person name="Suda W."/>
            <person name="Hattori M."/>
            <person name="Takahashi T."/>
        </authorList>
    </citation>
    <scope>NUCLEOTIDE SEQUENCE [LARGE SCALE GENOMIC DNA]</scope>
    <source>
        <strain evidence="9 10">NBRC111894</strain>
    </source>
</reference>
<dbReference type="Gene3D" id="3.30.1840.10">
    <property type="entry name" value="Polyphosphate kinase middle domain"/>
    <property type="match status" value="1"/>
</dbReference>
<evidence type="ECO:0000256" key="1">
    <source>
        <dbReference type="ARBA" id="ARBA00012960"/>
    </source>
</evidence>
<dbReference type="Pfam" id="PF13089">
    <property type="entry name" value="PP_kinase_N"/>
    <property type="match status" value="1"/>
</dbReference>
<organism evidence="9 10">
    <name type="scientific">Sporolactobacillus inulinus</name>
    <dbReference type="NCBI Taxonomy" id="2078"/>
    <lineage>
        <taxon>Bacteria</taxon>
        <taxon>Bacillati</taxon>
        <taxon>Bacillota</taxon>
        <taxon>Bacilli</taxon>
        <taxon>Bacillales</taxon>
        <taxon>Sporolactobacillaceae</taxon>
        <taxon>Sporolactobacillus</taxon>
    </lineage>
</organism>
<dbReference type="GO" id="GO:0006799">
    <property type="term" value="P:polyphosphate biosynthetic process"/>
    <property type="evidence" value="ECO:0007669"/>
    <property type="project" value="InterPro"/>
</dbReference>
<dbReference type="InterPro" id="IPR036832">
    <property type="entry name" value="PPK_N_dom_sf"/>
</dbReference>
<evidence type="ECO:0000256" key="2">
    <source>
        <dbReference type="ARBA" id="ARBA00022553"/>
    </source>
</evidence>
<evidence type="ECO:0000313" key="10">
    <source>
        <dbReference type="Proteomes" id="UP000319716"/>
    </source>
</evidence>
<dbReference type="PANTHER" id="PTHR30218:SF0">
    <property type="entry name" value="POLYPHOSPHATE KINASE"/>
    <property type="match status" value="1"/>
</dbReference>
<keyword evidence="3 9" id="KW-0808">Transferase</keyword>
<dbReference type="AlphaFoldDB" id="A0A4Y1ZIT8"/>
<evidence type="ECO:0000256" key="5">
    <source>
        <dbReference type="ARBA" id="ARBA00022777"/>
    </source>
</evidence>
<protein>
    <recommendedName>
        <fullName evidence="1">ATP-polyphosphate phosphotransferase</fullName>
        <ecNumber evidence="1">2.7.4.1</ecNumber>
    </recommendedName>
</protein>
<dbReference type="Proteomes" id="UP000319716">
    <property type="component" value="Unassembled WGS sequence"/>
</dbReference>